<evidence type="ECO:0000313" key="3">
    <source>
        <dbReference type="EMBL" id="SHF77893.1"/>
    </source>
</evidence>
<evidence type="ECO:0000259" key="2">
    <source>
        <dbReference type="Pfam" id="PF04536"/>
    </source>
</evidence>
<proteinExistence type="predicted"/>
<dbReference type="InterPro" id="IPR007621">
    <property type="entry name" value="TPM_dom"/>
</dbReference>
<feature type="domain" description="TPM" evidence="2">
    <location>
        <begin position="28"/>
        <end position="145"/>
    </location>
</feature>
<keyword evidence="1" id="KW-1133">Transmembrane helix</keyword>
<dbReference type="Gene3D" id="3.10.310.50">
    <property type="match status" value="1"/>
</dbReference>
<dbReference type="STRING" id="1121884.SAMN02745131_03504"/>
<dbReference type="PANTHER" id="PTHR30373:SF2">
    <property type="entry name" value="UPF0603 PROTEIN YGCG"/>
    <property type="match status" value="1"/>
</dbReference>
<dbReference type="PANTHER" id="PTHR30373">
    <property type="entry name" value="UPF0603 PROTEIN YGCG"/>
    <property type="match status" value="1"/>
</dbReference>
<gene>
    <name evidence="3" type="ORF">SAMN02745131_03504</name>
</gene>
<accession>A0A1M5EF22</accession>
<dbReference type="Pfam" id="PF04536">
    <property type="entry name" value="TPM_phosphatase"/>
    <property type="match status" value="1"/>
</dbReference>
<keyword evidence="1" id="KW-0812">Transmembrane</keyword>
<name>A0A1M5EF22_9BACT</name>
<dbReference type="AlphaFoldDB" id="A0A1M5EF22"/>
<keyword evidence="1" id="KW-0472">Membrane</keyword>
<dbReference type="Proteomes" id="UP000184048">
    <property type="component" value="Unassembled WGS sequence"/>
</dbReference>
<dbReference type="EMBL" id="FQUU01000018">
    <property type="protein sequence ID" value="SHF77893.1"/>
    <property type="molecule type" value="Genomic_DNA"/>
</dbReference>
<dbReference type="RefSeq" id="WP_072836629.1">
    <property type="nucleotide sequence ID" value="NZ_FQUU01000018.1"/>
</dbReference>
<evidence type="ECO:0000256" key="1">
    <source>
        <dbReference type="SAM" id="Phobius"/>
    </source>
</evidence>
<sequence>MLRLIHLVVFFPLLCFGQIPDPKPNTYINDYTNNLQPGEIQKLNEHILHLEKETTVQLAVLLINDLPGGMSLEDFARTVGNKWKVGNNHNGLVYVAALNERKHRLEVARNLEGEIPDIKAFAIIEGLKPYLAEKQYYNALELLISSLEIELGAAPHMEIDSTYNSNDTTPNILFEEVNNGPLSPELQSRMEFETRKAKYDRLGNYAIGGIVLGLLGFSIWAWRYKKRYIKQNTVNGVYLGIGSSYFASTYGDYFNSDSSGSSGFGGFGGDGGGGFSGGGASGDW</sequence>
<reference evidence="3 4" key="1">
    <citation type="submission" date="2016-11" db="EMBL/GenBank/DDBJ databases">
        <authorList>
            <person name="Jaros S."/>
            <person name="Januszkiewicz K."/>
            <person name="Wedrychowicz H."/>
        </authorList>
    </citation>
    <scope>NUCLEOTIDE SEQUENCE [LARGE SCALE GENOMIC DNA]</scope>
    <source>
        <strain evidence="3 4">DSM 18119</strain>
    </source>
</reference>
<evidence type="ECO:0000313" key="4">
    <source>
        <dbReference type="Proteomes" id="UP000184048"/>
    </source>
</evidence>
<feature type="transmembrane region" description="Helical" evidence="1">
    <location>
        <begin position="202"/>
        <end position="222"/>
    </location>
</feature>
<organism evidence="3 4">
    <name type="scientific">Flavisolibacter ginsengisoli DSM 18119</name>
    <dbReference type="NCBI Taxonomy" id="1121884"/>
    <lineage>
        <taxon>Bacteria</taxon>
        <taxon>Pseudomonadati</taxon>
        <taxon>Bacteroidota</taxon>
        <taxon>Chitinophagia</taxon>
        <taxon>Chitinophagales</taxon>
        <taxon>Chitinophagaceae</taxon>
        <taxon>Flavisolibacter</taxon>
    </lineage>
</organism>
<keyword evidence="4" id="KW-1185">Reference proteome</keyword>
<protein>
    <submittedName>
        <fullName evidence="3">TLP18.3, Psb32 and MOLO-1 founding protein of phosphatase</fullName>
    </submittedName>
</protein>